<comment type="caution">
    <text evidence="1">The sequence shown here is derived from an EMBL/GenBank/DDBJ whole genome shotgun (WGS) entry which is preliminary data.</text>
</comment>
<accession>A0ABR1JWW6</accession>
<dbReference type="InterPro" id="IPR001680">
    <property type="entry name" value="WD40_rpt"/>
</dbReference>
<name>A0ABR1JWW6_9AGAR</name>
<dbReference type="Gene3D" id="2.130.10.10">
    <property type="entry name" value="YVTN repeat-like/Quinoprotein amine dehydrogenase"/>
    <property type="match status" value="2"/>
</dbReference>
<evidence type="ECO:0000313" key="2">
    <source>
        <dbReference type="Proteomes" id="UP001498398"/>
    </source>
</evidence>
<dbReference type="EMBL" id="JBANRG010000004">
    <property type="protein sequence ID" value="KAK7467336.1"/>
    <property type="molecule type" value="Genomic_DNA"/>
</dbReference>
<dbReference type="InterPro" id="IPR042453">
    <property type="entry name" value="WDR53"/>
</dbReference>
<sequence>MTEEIQSPYVLKKSLQTPAHISSLAFGHTVHLFAGSDDGTLRLYDMSSFKVLKAIRGLGGEVTSIACLKRPGSEYRDVWLACGQEAFHFKMDTSVMIMSPSDALSTVRLLEEEDVLNELALDSSKKYLAFSADSGNVGVVDLGSISVSKMKTKHENICACVKFIPQRPNEIVSGGYDETVLHYDFQQGTTLSSLKLPPVESVGGMSFSPPFIMSTAISPSGLFAAGTGDGRVWIGFGGEKKPSTAPKKKSRKWSGLDREGEVLIKVVDGPIVTMAFSEENVLTVSTLLGTLVQYRLGRDAKGAGEVTELWRTETQTLAKVNALVVNDTKIVLGGFGKDGKGIIEIWEKQIIPS</sequence>
<evidence type="ECO:0000313" key="1">
    <source>
        <dbReference type="EMBL" id="KAK7467336.1"/>
    </source>
</evidence>
<evidence type="ECO:0008006" key="3">
    <source>
        <dbReference type="Google" id="ProtNLM"/>
    </source>
</evidence>
<organism evidence="1 2">
    <name type="scientific">Marasmiellus scandens</name>
    <dbReference type="NCBI Taxonomy" id="2682957"/>
    <lineage>
        <taxon>Eukaryota</taxon>
        <taxon>Fungi</taxon>
        <taxon>Dikarya</taxon>
        <taxon>Basidiomycota</taxon>
        <taxon>Agaricomycotina</taxon>
        <taxon>Agaricomycetes</taxon>
        <taxon>Agaricomycetidae</taxon>
        <taxon>Agaricales</taxon>
        <taxon>Marasmiineae</taxon>
        <taxon>Omphalotaceae</taxon>
        <taxon>Marasmiellus</taxon>
    </lineage>
</organism>
<proteinExistence type="predicted"/>
<dbReference type="InterPro" id="IPR036322">
    <property type="entry name" value="WD40_repeat_dom_sf"/>
</dbReference>
<reference evidence="1 2" key="1">
    <citation type="submission" date="2024-01" db="EMBL/GenBank/DDBJ databases">
        <title>A draft genome for the cacao thread blight pathogen Marasmiellus scandens.</title>
        <authorList>
            <person name="Baruah I.K."/>
            <person name="Leung J."/>
            <person name="Bukari Y."/>
            <person name="Amoako-Attah I."/>
            <person name="Meinhardt L.W."/>
            <person name="Bailey B.A."/>
            <person name="Cohen S.P."/>
        </authorList>
    </citation>
    <scope>NUCLEOTIDE SEQUENCE [LARGE SCALE GENOMIC DNA]</scope>
    <source>
        <strain evidence="1 2">GH-19</strain>
    </source>
</reference>
<dbReference type="SUPFAM" id="SSF50978">
    <property type="entry name" value="WD40 repeat-like"/>
    <property type="match status" value="1"/>
</dbReference>
<dbReference type="InterPro" id="IPR015943">
    <property type="entry name" value="WD40/YVTN_repeat-like_dom_sf"/>
</dbReference>
<dbReference type="PANTHER" id="PTHR44666">
    <property type="entry name" value="WD REPEAT-CONTAINING PROTEIN 53"/>
    <property type="match status" value="1"/>
</dbReference>
<keyword evidence="2" id="KW-1185">Reference proteome</keyword>
<dbReference type="Proteomes" id="UP001498398">
    <property type="component" value="Unassembled WGS sequence"/>
</dbReference>
<dbReference type="SMART" id="SM00320">
    <property type="entry name" value="WD40"/>
    <property type="match status" value="2"/>
</dbReference>
<dbReference type="Pfam" id="PF00400">
    <property type="entry name" value="WD40"/>
    <property type="match status" value="1"/>
</dbReference>
<dbReference type="PANTHER" id="PTHR44666:SF1">
    <property type="entry name" value="WD REPEAT-CONTAINING PROTEIN 53"/>
    <property type="match status" value="1"/>
</dbReference>
<protein>
    <recommendedName>
        <fullName evidence="3">WD40 repeat-like protein</fullName>
    </recommendedName>
</protein>
<gene>
    <name evidence="1" type="ORF">VKT23_004393</name>
</gene>